<dbReference type="PANTHER" id="PTHR43406">
    <property type="entry name" value="TRYPTOPHAN SYNTHASE, ALPHA CHAIN"/>
    <property type="match status" value="1"/>
</dbReference>
<dbReference type="InterPro" id="IPR013785">
    <property type="entry name" value="Aldolase_TIM"/>
</dbReference>
<dbReference type="CDD" id="cd04724">
    <property type="entry name" value="Tryptophan_synthase_alpha"/>
    <property type="match status" value="1"/>
</dbReference>
<name>A0A1Y2P9Y7_9FLAO</name>
<feature type="active site" description="Proton acceptor" evidence="8">
    <location>
        <position position="57"/>
    </location>
</feature>
<dbReference type="UniPathway" id="UPA00035">
    <property type="reaction ID" value="UER00044"/>
</dbReference>
<comment type="catalytic activity">
    <reaction evidence="7 8">
        <text>(1S,2R)-1-C-(indol-3-yl)glycerol 3-phosphate + L-serine = D-glyceraldehyde 3-phosphate + L-tryptophan + H2O</text>
        <dbReference type="Rhea" id="RHEA:10532"/>
        <dbReference type="ChEBI" id="CHEBI:15377"/>
        <dbReference type="ChEBI" id="CHEBI:33384"/>
        <dbReference type="ChEBI" id="CHEBI:57912"/>
        <dbReference type="ChEBI" id="CHEBI:58866"/>
        <dbReference type="ChEBI" id="CHEBI:59776"/>
        <dbReference type="EC" id="4.2.1.20"/>
    </reaction>
</comment>
<evidence type="ECO:0000313" key="11">
    <source>
        <dbReference type="Proteomes" id="UP000194221"/>
    </source>
</evidence>
<comment type="function">
    <text evidence="8">The alpha subunit is responsible for the aldol cleavage of indoleglycerol phosphate to indole and glyceraldehyde 3-phosphate.</text>
</comment>
<feature type="active site" description="Proton acceptor" evidence="8">
    <location>
        <position position="46"/>
    </location>
</feature>
<keyword evidence="6 8" id="KW-0456">Lyase</keyword>
<dbReference type="InterPro" id="IPR011060">
    <property type="entry name" value="RibuloseP-bd_barrel"/>
</dbReference>
<dbReference type="RefSeq" id="WP_086031294.1">
    <property type="nucleotide sequence ID" value="NZ_LAPZ01000013.1"/>
</dbReference>
<evidence type="ECO:0000256" key="1">
    <source>
        <dbReference type="ARBA" id="ARBA00004733"/>
    </source>
</evidence>
<comment type="similarity">
    <text evidence="8 9">Belongs to the TrpA family.</text>
</comment>
<dbReference type="InterPro" id="IPR018204">
    <property type="entry name" value="Trp_synthase_alpha_AS"/>
</dbReference>
<dbReference type="OrthoDB" id="9804578at2"/>
<protein>
    <recommendedName>
        <fullName evidence="8">Tryptophan synthase alpha chain</fullName>
        <ecNumber evidence="8">4.2.1.20</ecNumber>
    </recommendedName>
</protein>
<evidence type="ECO:0000256" key="6">
    <source>
        <dbReference type="ARBA" id="ARBA00023239"/>
    </source>
</evidence>
<dbReference type="GO" id="GO:0004834">
    <property type="term" value="F:tryptophan synthase activity"/>
    <property type="evidence" value="ECO:0007669"/>
    <property type="project" value="UniProtKB-UniRule"/>
</dbReference>
<keyword evidence="3 8" id="KW-0028">Amino-acid biosynthesis</keyword>
<comment type="pathway">
    <text evidence="1 8">Amino-acid biosynthesis; L-tryptophan biosynthesis; L-tryptophan from chorismate: step 5/5.</text>
</comment>
<gene>
    <name evidence="8" type="primary">trpA</name>
    <name evidence="10" type="ORF">WH52_12455</name>
</gene>
<organism evidence="10 11">
    <name type="scientific">Tenacibaculum holothuriorum</name>
    <dbReference type="NCBI Taxonomy" id="1635173"/>
    <lineage>
        <taxon>Bacteria</taxon>
        <taxon>Pseudomonadati</taxon>
        <taxon>Bacteroidota</taxon>
        <taxon>Flavobacteriia</taxon>
        <taxon>Flavobacteriales</taxon>
        <taxon>Flavobacteriaceae</taxon>
        <taxon>Tenacibaculum</taxon>
    </lineage>
</organism>
<dbReference type="NCBIfam" id="TIGR00262">
    <property type="entry name" value="trpA"/>
    <property type="match status" value="1"/>
</dbReference>
<dbReference type="FunCoup" id="A0A1Y2P9Y7">
    <property type="interactions" value="333"/>
</dbReference>
<evidence type="ECO:0000256" key="8">
    <source>
        <dbReference type="HAMAP-Rule" id="MF_00131"/>
    </source>
</evidence>
<dbReference type="InterPro" id="IPR002028">
    <property type="entry name" value="Trp_synthase_suA"/>
</dbReference>
<dbReference type="AlphaFoldDB" id="A0A1Y2P9Y7"/>
<dbReference type="HAMAP" id="MF_00131">
    <property type="entry name" value="Trp_synth_alpha"/>
    <property type="match status" value="1"/>
</dbReference>
<sequence length="257" mass="28485">MNSVQQIFKKKDKDLLSIFFTAGFPKLEDTTTIISELSSNGVDFIEVGLPYSDPLADGPTIQYSSSVALRNGMNLDVVFEQLASIKETNKTPLVLMGYLNQIIKYGEDAFCQKVKDCGIDTVIIPDLPMVEYETHYQQLFEKYGITNVFLITPHTSDERIRKIDNLTDAFIYVVASASITGAKGEISQQQIDYFNRIKGMNLQSKLIVGFGISDYKTFATACEYMNGAIMGSAFIMELDKNSVEGVGDFLSSIFGAS</sequence>
<dbReference type="Gene3D" id="3.20.20.70">
    <property type="entry name" value="Aldolase class I"/>
    <property type="match status" value="1"/>
</dbReference>
<comment type="caution">
    <text evidence="10">The sequence shown here is derived from an EMBL/GenBank/DDBJ whole genome shotgun (WGS) entry which is preliminary data.</text>
</comment>
<evidence type="ECO:0000256" key="3">
    <source>
        <dbReference type="ARBA" id="ARBA00022605"/>
    </source>
</evidence>
<keyword evidence="5 8" id="KW-0057">Aromatic amino acid biosynthesis</keyword>
<dbReference type="SUPFAM" id="SSF51366">
    <property type="entry name" value="Ribulose-phoshate binding barrel"/>
    <property type="match status" value="1"/>
</dbReference>
<keyword evidence="4 8" id="KW-0822">Tryptophan biosynthesis</keyword>
<dbReference type="STRING" id="1635173.WH52_12455"/>
<dbReference type="GO" id="GO:0005829">
    <property type="term" value="C:cytosol"/>
    <property type="evidence" value="ECO:0007669"/>
    <property type="project" value="TreeGrafter"/>
</dbReference>
<dbReference type="PROSITE" id="PS00167">
    <property type="entry name" value="TRP_SYNTHASE_ALPHA"/>
    <property type="match status" value="1"/>
</dbReference>
<accession>A0A1Y2P9Y7</accession>
<dbReference type="EC" id="4.2.1.20" evidence="8"/>
<dbReference type="PANTHER" id="PTHR43406:SF1">
    <property type="entry name" value="TRYPTOPHAN SYNTHASE ALPHA CHAIN, CHLOROPLASTIC"/>
    <property type="match status" value="1"/>
</dbReference>
<evidence type="ECO:0000256" key="5">
    <source>
        <dbReference type="ARBA" id="ARBA00023141"/>
    </source>
</evidence>
<reference evidence="10 11" key="1">
    <citation type="submission" date="2015-03" db="EMBL/GenBank/DDBJ databases">
        <title>Genome sequence of Tenacibaculum sp. S2-2, isolated from intestinal microbiota of sea cucumber, Apostichopus japonicas.</title>
        <authorList>
            <person name="Shao Z."/>
            <person name="Wang L."/>
            <person name="Li X."/>
        </authorList>
    </citation>
    <scope>NUCLEOTIDE SEQUENCE [LARGE SCALE GENOMIC DNA]</scope>
    <source>
        <strain evidence="10 11">S2-2</strain>
    </source>
</reference>
<evidence type="ECO:0000256" key="2">
    <source>
        <dbReference type="ARBA" id="ARBA00011270"/>
    </source>
</evidence>
<evidence type="ECO:0000256" key="4">
    <source>
        <dbReference type="ARBA" id="ARBA00022822"/>
    </source>
</evidence>
<evidence type="ECO:0000256" key="7">
    <source>
        <dbReference type="ARBA" id="ARBA00049047"/>
    </source>
</evidence>
<dbReference type="Pfam" id="PF00290">
    <property type="entry name" value="Trp_syntA"/>
    <property type="match status" value="1"/>
</dbReference>
<proteinExistence type="inferred from homology"/>
<dbReference type="Proteomes" id="UP000194221">
    <property type="component" value="Unassembled WGS sequence"/>
</dbReference>
<comment type="subunit">
    <text evidence="2 8">Tetramer of two alpha and two beta chains.</text>
</comment>
<dbReference type="InParanoid" id="A0A1Y2P9Y7"/>
<keyword evidence="11" id="KW-1185">Reference proteome</keyword>
<evidence type="ECO:0000256" key="9">
    <source>
        <dbReference type="RuleBase" id="RU003662"/>
    </source>
</evidence>
<dbReference type="EMBL" id="LAPZ01000013">
    <property type="protein sequence ID" value="OSY87265.1"/>
    <property type="molecule type" value="Genomic_DNA"/>
</dbReference>
<evidence type="ECO:0000313" key="10">
    <source>
        <dbReference type="EMBL" id="OSY87265.1"/>
    </source>
</evidence>